<proteinExistence type="predicted"/>
<reference evidence="1 2" key="1">
    <citation type="submission" date="2024-09" db="EMBL/GenBank/DDBJ databases">
        <authorList>
            <person name="Sun Q."/>
            <person name="Mori K."/>
        </authorList>
    </citation>
    <scope>NUCLEOTIDE SEQUENCE [LARGE SCALE GENOMIC DNA]</scope>
    <source>
        <strain evidence="1 2">CECT 8300</strain>
    </source>
</reference>
<gene>
    <name evidence="1" type="ORF">ACFFU1_17185</name>
</gene>
<organism evidence="1 2">
    <name type="scientific">Algibacter miyuki</name>
    <dbReference type="NCBI Taxonomy" id="1306933"/>
    <lineage>
        <taxon>Bacteria</taxon>
        <taxon>Pseudomonadati</taxon>
        <taxon>Bacteroidota</taxon>
        <taxon>Flavobacteriia</taxon>
        <taxon>Flavobacteriales</taxon>
        <taxon>Flavobacteriaceae</taxon>
        <taxon>Algibacter</taxon>
    </lineage>
</organism>
<evidence type="ECO:0000313" key="2">
    <source>
        <dbReference type="Proteomes" id="UP001589590"/>
    </source>
</evidence>
<evidence type="ECO:0000313" key="1">
    <source>
        <dbReference type="EMBL" id="MFB9106645.1"/>
    </source>
</evidence>
<name>A0ABV5H466_9FLAO</name>
<sequence length="219" mass="25859">MAVFKIGDIVTLKSHPLFSYVPKRIMEFPAHVPPLMLIKEVLYEKEDKKNLYSDVIEKAQIADVVKYVCVFFNANKSEFVEKTIYNSLIKSYLELKYYRKDESKSKSLTVDLISEVLNYKSNFNYEFGKRVQFKTKKLEHRKSYDGHVLEKTPGPSFQSPDFILSGIKNEEQKDLFYTDGKPKRIISDQSFKVMWFNHLQQKFSEEYLPKEFFVEGLEL</sequence>
<keyword evidence="2" id="KW-1185">Reference proteome</keyword>
<dbReference type="RefSeq" id="WP_290270766.1">
    <property type="nucleotide sequence ID" value="NZ_JAUFQP010000010.1"/>
</dbReference>
<dbReference type="EMBL" id="JBHMFA010000018">
    <property type="protein sequence ID" value="MFB9106645.1"/>
    <property type="molecule type" value="Genomic_DNA"/>
</dbReference>
<accession>A0ABV5H466</accession>
<dbReference type="Proteomes" id="UP001589590">
    <property type="component" value="Unassembled WGS sequence"/>
</dbReference>
<comment type="caution">
    <text evidence="1">The sequence shown here is derived from an EMBL/GenBank/DDBJ whole genome shotgun (WGS) entry which is preliminary data.</text>
</comment>
<protein>
    <submittedName>
        <fullName evidence="1">Uncharacterized protein</fullName>
    </submittedName>
</protein>